<accession>A0ABW2QGL7</accession>
<keyword evidence="2" id="KW-0378">Hydrolase</keyword>
<dbReference type="InterPro" id="IPR029058">
    <property type="entry name" value="AB_hydrolase_fold"/>
</dbReference>
<evidence type="ECO:0000259" key="1">
    <source>
        <dbReference type="Pfam" id="PF12697"/>
    </source>
</evidence>
<dbReference type="RefSeq" id="WP_382221093.1">
    <property type="nucleotide sequence ID" value="NZ_JBHTCA010000004.1"/>
</dbReference>
<name>A0ABW2QGL7_9BURK</name>
<evidence type="ECO:0000313" key="3">
    <source>
        <dbReference type="Proteomes" id="UP001596501"/>
    </source>
</evidence>
<gene>
    <name evidence="2" type="ORF">ACFQPB_06850</name>
</gene>
<organism evidence="2 3">
    <name type="scientific">Hydrogenophaga atypica</name>
    <dbReference type="NCBI Taxonomy" id="249409"/>
    <lineage>
        <taxon>Bacteria</taxon>
        <taxon>Pseudomonadati</taxon>
        <taxon>Pseudomonadota</taxon>
        <taxon>Betaproteobacteria</taxon>
        <taxon>Burkholderiales</taxon>
        <taxon>Comamonadaceae</taxon>
        <taxon>Hydrogenophaga</taxon>
    </lineage>
</organism>
<dbReference type="PANTHER" id="PTHR43689">
    <property type="entry name" value="HYDROLASE"/>
    <property type="match status" value="1"/>
</dbReference>
<proteinExistence type="predicted"/>
<feature type="domain" description="AB hydrolase-1" evidence="1">
    <location>
        <begin position="35"/>
        <end position="258"/>
    </location>
</feature>
<evidence type="ECO:0000313" key="2">
    <source>
        <dbReference type="EMBL" id="MFC7408575.1"/>
    </source>
</evidence>
<dbReference type="Proteomes" id="UP001596501">
    <property type="component" value="Unassembled WGS sequence"/>
</dbReference>
<dbReference type="PANTHER" id="PTHR43689:SF8">
    <property type="entry name" value="ALPHA_BETA-HYDROLASES SUPERFAMILY PROTEIN"/>
    <property type="match status" value="1"/>
</dbReference>
<dbReference type="Gene3D" id="3.40.50.1820">
    <property type="entry name" value="alpha/beta hydrolase"/>
    <property type="match status" value="1"/>
</dbReference>
<reference evidence="3" key="1">
    <citation type="journal article" date="2019" name="Int. J. Syst. Evol. Microbiol.">
        <title>The Global Catalogue of Microorganisms (GCM) 10K type strain sequencing project: providing services to taxonomists for standard genome sequencing and annotation.</title>
        <authorList>
            <consortium name="The Broad Institute Genomics Platform"/>
            <consortium name="The Broad Institute Genome Sequencing Center for Infectious Disease"/>
            <person name="Wu L."/>
            <person name="Ma J."/>
        </authorList>
    </citation>
    <scope>NUCLEOTIDE SEQUENCE [LARGE SCALE GENOMIC DNA]</scope>
    <source>
        <strain evidence="3">CGMCC 1.12371</strain>
    </source>
</reference>
<comment type="caution">
    <text evidence="2">The sequence shown here is derived from an EMBL/GenBank/DDBJ whole genome shotgun (WGS) entry which is preliminary data.</text>
</comment>
<dbReference type="EMBL" id="JBHTCA010000004">
    <property type="protein sequence ID" value="MFC7408575.1"/>
    <property type="molecule type" value="Genomic_DNA"/>
</dbReference>
<dbReference type="Pfam" id="PF12697">
    <property type="entry name" value="Abhydrolase_6"/>
    <property type="match status" value="1"/>
</dbReference>
<keyword evidence="3" id="KW-1185">Reference proteome</keyword>
<dbReference type="InterPro" id="IPR000073">
    <property type="entry name" value="AB_hydrolase_1"/>
</dbReference>
<sequence>MTARAPQFCSMAWAGRPVAIEHQWIEAGPSNGPLLVFLHEGLGSVSMWRDFPSRLCERLGWQGLVYSRPGYGQSTPRPLDEPLPPDFLERQALEVLPALLQALGVDGTRRPLWLLGHSDGGSIALIHAAHHTDSVAGLVVLAPHIMVEDVSVASIAQAREAYQTTDLRERLARHHRDPDSAFWGWNDVWLSPAFRDWSIEAMLPALTCPVLAVQGQDDEYGTLQQVFGIAAAAPHTTVEVFASCGHSPHKDQTERLLDLVTTFTGASSPNHANI</sequence>
<dbReference type="SUPFAM" id="SSF53474">
    <property type="entry name" value="alpha/beta-Hydrolases"/>
    <property type="match status" value="1"/>
</dbReference>
<dbReference type="GO" id="GO:0016787">
    <property type="term" value="F:hydrolase activity"/>
    <property type="evidence" value="ECO:0007669"/>
    <property type="project" value="UniProtKB-KW"/>
</dbReference>
<protein>
    <submittedName>
        <fullName evidence="2">Alpha/beta fold hydrolase</fullName>
    </submittedName>
</protein>